<dbReference type="Proteomes" id="UP000297595">
    <property type="component" value="Unassembled WGS sequence"/>
</dbReference>
<evidence type="ECO:0000313" key="2">
    <source>
        <dbReference type="Proteomes" id="UP000297595"/>
    </source>
</evidence>
<comment type="caution">
    <text evidence="1">The sequence shown here is derived from an EMBL/GenBank/DDBJ whole genome shotgun (WGS) entry which is preliminary data.</text>
</comment>
<reference evidence="1 2" key="1">
    <citation type="submission" date="2019-03" db="EMBL/GenBank/DDBJ databases">
        <title>Nematode-trapping fungi genome.</title>
        <authorList>
            <person name="Vidal-Diez De Ulzurrun G."/>
        </authorList>
    </citation>
    <scope>NUCLEOTIDE SEQUENCE [LARGE SCALE GENOMIC DNA]</scope>
    <source>
        <strain evidence="1 2">TWF154</strain>
    </source>
</reference>
<evidence type="ECO:0000313" key="1">
    <source>
        <dbReference type="EMBL" id="TGJ67606.1"/>
    </source>
</evidence>
<accession>A0A7C8PZ33</accession>
<dbReference type="AlphaFoldDB" id="A0A7C8PZ33"/>
<name>A0A7C8PZ33_ORBOL</name>
<dbReference type="EMBL" id="SOZJ01000004">
    <property type="protein sequence ID" value="TGJ67606.1"/>
    <property type="molecule type" value="Genomic_DNA"/>
</dbReference>
<proteinExistence type="predicted"/>
<protein>
    <submittedName>
        <fullName evidence="1">Uncharacterized protein</fullName>
    </submittedName>
</protein>
<gene>
    <name evidence="1" type="ORF">EYR41_012110</name>
</gene>
<organism evidence="1 2">
    <name type="scientific">Orbilia oligospora</name>
    <name type="common">Nematode-trapping fungus</name>
    <name type="synonym">Arthrobotrys oligospora</name>
    <dbReference type="NCBI Taxonomy" id="2813651"/>
    <lineage>
        <taxon>Eukaryota</taxon>
        <taxon>Fungi</taxon>
        <taxon>Dikarya</taxon>
        <taxon>Ascomycota</taxon>
        <taxon>Pezizomycotina</taxon>
        <taxon>Orbiliomycetes</taxon>
        <taxon>Orbiliales</taxon>
        <taxon>Orbiliaceae</taxon>
        <taxon>Orbilia</taxon>
    </lineage>
</organism>
<sequence length="121" mass="13247">MNDCPKVENLWNTAFAHAEHALKLQLCRAGQGLGSGDSLHVVFIISPQSIAFGGALTLLARRGELELELGLELRCGSMRSVRTENMGRNDRTEENLGNAVKRSKLFAILSRVSVSQAGRHF</sequence>